<gene>
    <name evidence="3" type="ORF">Tco_1018441</name>
</gene>
<protein>
    <submittedName>
        <fullName evidence="3">Uncharacterized protein</fullName>
    </submittedName>
</protein>
<feature type="region of interest" description="Disordered" evidence="2">
    <location>
        <begin position="322"/>
        <end position="349"/>
    </location>
</feature>
<dbReference type="PANTHER" id="PTHR33018:SF35">
    <property type="entry name" value="ULP1 PROTEASE FAMILY CATALYTIC DOMAIN, PAPAIN-LIKE CYSTEINE PEPTIDASE SUPERFAMILY"/>
    <property type="match status" value="1"/>
</dbReference>
<accession>A0ABQ5FUB4</accession>
<keyword evidence="4" id="KW-1185">Reference proteome</keyword>
<dbReference type="PANTHER" id="PTHR33018">
    <property type="entry name" value="OS10G0338966 PROTEIN-RELATED"/>
    <property type="match status" value="1"/>
</dbReference>
<evidence type="ECO:0000256" key="2">
    <source>
        <dbReference type="SAM" id="MobiDB-lite"/>
    </source>
</evidence>
<sequence length="491" mass="56618">MQTTHVAKEAATMPHDSPLLRVYSLGSDEGSMTLNELTVLCTTLSKKVKTLESDLKQTKLTYGAAYTKLIMKVKKLEHKVKLSKARTRVRLVVSEDEDELEDPSKQGRKIAQIDEVGGITIVQMSAQTQGKHENDFEESDFEFIAPEEDYTAKPDISTANVLDSIVGAEVSTASPEVKTAAESLVYIRRSAAKRKDKGKAIMREAERVQKKTKLQLEQERLRLEEALRLQEQLDKEERQRIARVHEELDEDLAHRLQAQERERYSEADEVRLLVELINKRKRKFAQQRAEQRRNKPRISAQQRNLLCNLSRICLEAKREDAEQELNQESSKRQKIGEGSEPAKESKDELSQEQLQQLMIIIPKEGMNETWNIPNDNAKVTQLSIAKDLFRKFKNNLVTNYVNKNKSPFQDYKFLDDRDWEDFCASKRSIVFSEKGAKAKACANQNKDPTRVGRSWYIWKEAQWKEDMVELIEEYPDLEGLRCVDRSSPSKT</sequence>
<evidence type="ECO:0000313" key="4">
    <source>
        <dbReference type="Proteomes" id="UP001151760"/>
    </source>
</evidence>
<name>A0ABQ5FUB4_9ASTR</name>
<proteinExistence type="predicted"/>
<keyword evidence="1" id="KW-0175">Coiled coil</keyword>
<reference evidence="3" key="2">
    <citation type="submission" date="2022-01" db="EMBL/GenBank/DDBJ databases">
        <authorList>
            <person name="Yamashiro T."/>
            <person name="Shiraishi A."/>
            <person name="Satake H."/>
            <person name="Nakayama K."/>
        </authorList>
    </citation>
    <scope>NUCLEOTIDE SEQUENCE</scope>
</reference>
<evidence type="ECO:0000256" key="1">
    <source>
        <dbReference type="SAM" id="Coils"/>
    </source>
</evidence>
<feature type="coiled-coil region" evidence="1">
    <location>
        <begin position="202"/>
        <end position="236"/>
    </location>
</feature>
<evidence type="ECO:0000313" key="3">
    <source>
        <dbReference type="EMBL" id="GJT66961.1"/>
    </source>
</evidence>
<organism evidence="3 4">
    <name type="scientific">Tanacetum coccineum</name>
    <dbReference type="NCBI Taxonomy" id="301880"/>
    <lineage>
        <taxon>Eukaryota</taxon>
        <taxon>Viridiplantae</taxon>
        <taxon>Streptophyta</taxon>
        <taxon>Embryophyta</taxon>
        <taxon>Tracheophyta</taxon>
        <taxon>Spermatophyta</taxon>
        <taxon>Magnoliopsida</taxon>
        <taxon>eudicotyledons</taxon>
        <taxon>Gunneridae</taxon>
        <taxon>Pentapetalae</taxon>
        <taxon>asterids</taxon>
        <taxon>campanulids</taxon>
        <taxon>Asterales</taxon>
        <taxon>Asteraceae</taxon>
        <taxon>Asteroideae</taxon>
        <taxon>Anthemideae</taxon>
        <taxon>Anthemidinae</taxon>
        <taxon>Tanacetum</taxon>
    </lineage>
</organism>
<feature type="compositionally biased region" description="Basic and acidic residues" evidence="2">
    <location>
        <begin position="329"/>
        <end position="349"/>
    </location>
</feature>
<reference evidence="3" key="1">
    <citation type="journal article" date="2022" name="Int. J. Mol. Sci.">
        <title>Draft Genome of Tanacetum Coccineum: Genomic Comparison of Closely Related Tanacetum-Family Plants.</title>
        <authorList>
            <person name="Yamashiro T."/>
            <person name="Shiraishi A."/>
            <person name="Nakayama K."/>
            <person name="Satake H."/>
        </authorList>
    </citation>
    <scope>NUCLEOTIDE SEQUENCE</scope>
</reference>
<dbReference type="EMBL" id="BQNB010017763">
    <property type="protein sequence ID" value="GJT66961.1"/>
    <property type="molecule type" value="Genomic_DNA"/>
</dbReference>
<comment type="caution">
    <text evidence="3">The sequence shown here is derived from an EMBL/GenBank/DDBJ whole genome shotgun (WGS) entry which is preliminary data.</text>
</comment>
<dbReference type="Proteomes" id="UP001151760">
    <property type="component" value="Unassembled WGS sequence"/>
</dbReference>